<evidence type="ECO:0000256" key="10">
    <source>
        <dbReference type="ARBA" id="ARBA00022840"/>
    </source>
</evidence>
<dbReference type="Pfam" id="PF02518">
    <property type="entry name" value="HATPase_c"/>
    <property type="match status" value="1"/>
</dbReference>
<dbReference type="InterPro" id="IPR050398">
    <property type="entry name" value="HssS/ArlS-like"/>
</dbReference>
<evidence type="ECO:0000313" key="18">
    <source>
        <dbReference type="Proteomes" id="UP000321245"/>
    </source>
</evidence>
<gene>
    <name evidence="17" type="ORF">EB1_16890</name>
</gene>
<evidence type="ECO:0000256" key="9">
    <source>
        <dbReference type="ARBA" id="ARBA00022777"/>
    </source>
</evidence>
<dbReference type="Gene3D" id="3.30.565.10">
    <property type="entry name" value="Histidine kinase-like ATPase, C-terminal domain"/>
    <property type="match status" value="1"/>
</dbReference>
<feature type="transmembrane region" description="Helical" evidence="14">
    <location>
        <begin position="153"/>
        <end position="175"/>
    </location>
</feature>
<dbReference type="InterPro" id="IPR003661">
    <property type="entry name" value="HisK_dim/P_dom"/>
</dbReference>
<dbReference type="GO" id="GO:0005886">
    <property type="term" value="C:plasma membrane"/>
    <property type="evidence" value="ECO:0007669"/>
    <property type="project" value="UniProtKB-SubCell"/>
</dbReference>
<dbReference type="InterPro" id="IPR036097">
    <property type="entry name" value="HisK_dim/P_sf"/>
</dbReference>
<evidence type="ECO:0000256" key="3">
    <source>
        <dbReference type="ARBA" id="ARBA00012438"/>
    </source>
</evidence>
<dbReference type="Proteomes" id="UP000321245">
    <property type="component" value="Unassembled WGS sequence"/>
</dbReference>
<dbReference type="PANTHER" id="PTHR45528">
    <property type="entry name" value="SENSOR HISTIDINE KINASE CPXA"/>
    <property type="match status" value="1"/>
</dbReference>
<evidence type="ECO:0000259" key="16">
    <source>
        <dbReference type="PROSITE" id="PS50885"/>
    </source>
</evidence>
<keyword evidence="9 17" id="KW-0418">Kinase</keyword>
<dbReference type="SMART" id="SM00388">
    <property type="entry name" value="HisKA"/>
    <property type="match status" value="1"/>
</dbReference>
<evidence type="ECO:0000256" key="5">
    <source>
        <dbReference type="ARBA" id="ARBA00022553"/>
    </source>
</evidence>
<accession>A0A511NGG4</accession>
<dbReference type="PRINTS" id="PR00344">
    <property type="entry name" value="BCTRLSENSOR"/>
</dbReference>
<evidence type="ECO:0000256" key="2">
    <source>
        <dbReference type="ARBA" id="ARBA00004651"/>
    </source>
</evidence>
<keyword evidence="18" id="KW-1185">Reference proteome</keyword>
<protein>
    <recommendedName>
        <fullName evidence="3">histidine kinase</fullName>
        <ecNumber evidence="3">2.7.13.3</ecNumber>
    </recommendedName>
</protein>
<dbReference type="InterPro" id="IPR003594">
    <property type="entry name" value="HATPase_dom"/>
</dbReference>
<dbReference type="EC" id="2.7.13.3" evidence="3"/>
<keyword evidence="10" id="KW-0067">ATP-binding</keyword>
<keyword evidence="11 14" id="KW-1133">Transmembrane helix</keyword>
<dbReference type="GO" id="GO:0005524">
    <property type="term" value="F:ATP binding"/>
    <property type="evidence" value="ECO:0007669"/>
    <property type="project" value="UniProtKB-KW"/>
</dbReference>
<keyword evidence="13 14" id="KW-0472">Membrane</keyword>
<dbReference type="Pfam" id="PF00512">
    <property type="entry name" value="HisKA"/>
    <property type="match status" value="1"/>
</dbReference>
<dbReference type="InterPro" id="IPR004358">
    <property type="entry name" value="Sig_transdc_His_kin-like_C"/>
</dbReference>
<dbReference type="SMART" id="SM00304">
    <property type="entry name" value="HAMP"/>
    <property type="match status" value="1"/>
</dbReference>
<dbReference type="InterPro" id="IPR003660">
    <property type="entry name" value="HAMP_dom"/>
</dbReference>
<evidence type="ECO:0000256" key="6">
    <source>
        <dbReference type="ARBA" id="ARBA00022679"/>
    </source>
</evidence>
<dbReference type="Pfam" id="PF00672">
    <property type="entry name" value="HAMP"/>
    <property type="match status" value="1"/>
</dbReference>
<dbReference type="InterPro" id="IPR036890">
    <property type="entry name" value="HATPase_C_sf"/>
</dbReference>
<comment type="caution">
    <text evidence="17">The sequence shown here is derived from an EMBL/GenBank/DDBJ whole genome shotgun (WGS) entry which is preliminary data.</text>
</comment>
<evidence type="ECO:0000259" key="15">
    <source>
        <dbReference type="PROSITE" id="PS50109"/>
    </source>
</evidence>
<evidence type="ECO:0000256" key="14">
    <source>
        <dbReference type="SAM" id="Phobius"/>
    </source>
</evidence>
<proteinExistence type="predicted"/>
<keyword evidence="12" id="KW-0902">Two-component regulatory system</keyword>
<evidence type="ECO:0000256" key="1">
    <source>
        <dbReference type="ARBA" id="ARBA00000085"/>
    </source>
</evidence>
<feature type="domain" description="HAMP" evidence="16">
    <location>
        <begin position="177"/>
        <end position="230"/>
    </location>
</feature>
<dbReference type="EMBL" id="BJXC01000010">
    <property type="protein sequence ID" value="GEM51899.1"/>
    <property type="molecule type" value="Genomic_DNA"/>
</dbReference>
<evidence type="ECO:0000256" key="12">
    <source>
        <dbReference type="ARBA" id="ARBA00023012"/>
    </source>
</evidence>
<evidence type="ECO:0000256" key="13">
    <source>
        <dbReference type="ARBA" id="ARBA00023136"/>
    </source>
</evidence>
<reference evidence="17 18" key="1">
    <citation type="submission" date="2019-07" db="EMBL/GenBank/DDBJ databases">
        <title>Whole genome shotgun sequence of Empedobacter brevis NBRC 14943.</title>
        <authorList>
            <person name="Hosoyama A."/>
            <person name="Uohara A."/>
            <person name="Ohji S."/>
            <person name="Ichikawa N."/>
        </authorList>
    </citation>
    <scope>NUCLEOTIDE SEQUENCE [LARGE SCALE GENOMIC DNA]</scope>
    <source>
        <strain evidence="17 18">NBRC 14943</strain>
    </source>
</reference>
<comment type="catalytic activity">
    <reaction evidence="1">
        <text>ATP + protein L-histidine = ADP + protein N-phospho-L-histidine.</text>
        <dbReference type="EC" id="2.7.13.3"/>
    </reaction>
</comment>
<dbReference type="PROSITE" id="PS50885">
    <property type="entry name" value="HAMP"/>
    <property type="match status" value="1"/>
</dbReference>
<feature type="domain" description="Histidine kinase" evidence="15">
    <location>
        <begin position="238"/>
        <end position="453"/>
    </location>
</feature>
<dbReference type="Gene3D" id="6.10.340.10">
    <property type="match status" value="1"/>
</dbReference>
<evidence type="ECO:0000256" key="4">
    <source>
        <dbReference type="ARBA" id="ARBA00022475"/>
    </source>
</evidence>
<dbReference type="SUPFAM" id="SSF158472">
    <property type="entry name" value="HAMP domain-like"/>
    <property type="match status" value="1"/>
</dbReference>
<dbReference type="GeneID" id="84651089"/>
<dbReference type="Gene3D" id="1.10.287.130">
    <property type="match status" value="1"/>
</dbReference>
<keyword evidence="6" id="KW-0808">Transferase</keyword>
<evidence type="ECO:0000256" key="11">
    <source>
        <dbReference type="ARBA" id="ARBA00022989"/>
    </source>
</evidence>
<evidence type="ECO:0000313" key="17">
    <source>
        <dbReference type="EMBL" id="GEM51899.1"/>
    </source>
</evidence>
<sequence>MKIRVRLTILFTLLTAAILFLFAFVIYYSAKKDREKEFFELLKKEAVTKSNLFLKAKVSSTVLHSIYRNNRQTINEVEVAIYHDHQLLYHDAVEIDFVKETDELFAQIQKKGNVFFYQDKWQVIGMNYKVDGTNYIVTAAALDEYGYSKLDNLFRNIVFIYTISLLLIVVSAFFFTNKAINPVKEIINKAKKISASNLDLRIEAKSEGDELAELTSTINQMLQRLENSFESQKSFVSNIAHELRTPLAAIVTELEMALHKTHSSEEYQELIQNALNDTKRIVRLSNSLFDMAKASYDPLEIKFKKTRTDEILLDAVSQIQKHNGKYKVNLSFIRIPEEENETVVNGNEYLLKVAFVNLIENACKYSNDQSCIVEIDFDENEVKIKFINKGEGIRQEEMKSIFEPFFRGRQYKSVEGQGIGLPLTKKILDLHQGNIKVRSEKNKETIFEIALKK</sequence>
<evidence type="ECO:0000256" key="7">
    <source>
        <dbReference type="ARBA" id="ARBA00022692"/>
    </source>
</evidence>
<dbReference type="PROSITE" id="PS50109">
    <property type="entry name" value="HIS_KIN"/>
    <property type="match status" value="1"/>
</dbReference>
<evidence type="ECO:0000256" key="8">
    <source>
        <dbReference type="ARBA" id="ARBA00022741"/>
    </source>
</evidence>
<keyword evidence="4" id="KW-1003">Cell membrane</keyword>
<keyword evidence="5" id="KW-0597">Phosphoprotein</keyword>
<dbReference type="OrthoDB" id="1522504at2"/>
<dbReference type="AlphaFoldDB" id="A0A511NGG4"/>
<keyword evidence="7 14" id="KW-0812">Transmembrane</keyword>
<dbReference type="InterPro" id="IPR005467">
    <property type="entry name" value="His_kinase_dom"/>
</dbReference>
<dbReference type="PANTHER" id="PTHR45528:SF1">
    <property type="entry name" value="SENSOR HISTIDINE KINASE CPXA"/>
    <property type="match status" value="1"/>
</dbReference>
<dbReference type="GO" id="GO:0000155">
    <property type="term" value="F:phosphorelay sensor kinase activity"/>
    <property type="evidence" value="ECO:0007669"/>
    <property type="project" value="InterPro"/>
</dbReference>
<comment type="subcellular location">
    <subcellularLocation>
        <location evidence="2">Cell membrane</location>
        <topology evidence="2">Multi-pass membrane protein</topology>
    </subcellularLocation>
</comment>
<dbReference type="SUPFAM" id="SSF47384">
    <property type="entry name" value="Homodimeric domain of signal transducing histidine kinase"/>
    <property type="match status" value="1"/>
</dbReference>
<organism evidence="17 18">
    <name type="scientific">Empedobacter brevis NBRC 14943 = ATCC 43319</name>
    <dbReference type="NCBI Taxonomy" id="1218108"/>
    <lineage>
        <taxon>Bacteria</taxon>
        <taxon>Pseudomonadati</taxon>
        <taxon>Bacteroidota</taxon>
        <taxon>Flavobacteriia</taxon>
        <taxon>Flavobacteriales</taxon>
        <taxon>Weeksellaceae</taxon>
        <taxon>Empedobacter</taxon>
    </lineage>
</organism>
<dbReference type="CDD" id="cd00082">
    <property type="entry name" value="HisKA"/>
    <property type="match status" value="1"/>
</dbReference>
<name>A0A511NGG4_9FLAO</name>
<dbReference type="STRING" id="1218108.GCA_000382425_03027"/>
<feature type="transmembrane region" description="Helical" evidence="14">
    <location>
        <begin position="7"/>
        <end position="30"/>
    </location>
</feature>
<keyword evidence="8" id="KW-0547">Nucleotide-binding</keyword>
<dbReference type="CDD" id="cd06225">
    <property type="entry name" value="HAMP"/>
    <property type="match status" value="1"/>
</dbReference>
<dbReference type="SUPFAM" id="SSF55874">
    <property type="entry name" value="ATPase domain of HSP90 chaperone/DNA topoisomerase II/histidine kinase"/>
    <property type="match status" value="1"/>
</dbReference>
<dbReference type="RefSeq" id="WP_019976499.1">
    <property type="nucleotide sequence ID" value="NZ_BJXC01000010.1"/>
</dbReference>
<dbReference type="SMART" id="SM00387">
    <property type="entry name" value="HATPase_c"/>
    <property type="match status" value="1"/>
</dbReference>